<proteinExistence type="predicted"/>
<dbReference type="EMBL" id="MKXG01000177">
    <property type="protein sequence ID" value="PJZ16432.1"/>
    <property type="molecule type" value="Genomic_DNA"/>
</dbReference>
<dbReference type="RefSeq" id="WP_180948257.1">
    <property type="nucleotide sequence ID" value="NZ_MKXG01000177.1"/>
</dbReference>
<dbReference type="InterPro" id="IPR025935">
    <property type="entry name" value="AbiH"/>
</dbReference>
<reference evidence="1 2" key="1">
    <citation type="submission" date="2016-10" db="EMBL/GenBank/DDBJ databases">
        <title>WGS of isloates from the oral cavity of healthy individuals.</title>
        <authorList>
            <person name="Sharma S."/>
            <person name="Pal V.K."/>
            <person name="Patil P.B."/>
            <person name="Korpole S."/>
            <person name="Grover V."/>
        </authorList>
    </citation>
    <scope>NUCLEOTIDE SEQUENCE [LARGE SCALE GENOMIC DNA]</scope>
    <source>
        <strain evidence="1 2">DISK12</strain>
    </source>
</reference>
<name>A0A2M9WM07_9LACO</name>
<evidence type="ECO:0000313" key="2">
    <source>
        <dbReference type="Proteomes" id="UP000231914"/>
    </source>
</evidence>
<accession>A0A2M9WM07</accession>
<protein>
    <recommendedName>
        <fullName evidence="3">Bacteriophage abortive infection AbiH</fullName>
    </recommendedName>
</protein>
<dbReference type="Pfam" id="PF14253">
    <property type="entry name" value="AbiH"/>
    <property type="match status" value="1"/>
</dbReference>
<evidence type="ECO:0008006" key="3">
    <source>
        <dbReference type="Google" id="ProtNLM"/>
    </source>
</evidence>
<dbReference type="Proteomes" id="UP000231914">
    <property type="component" value="Unassembled WGS sequence"/>
</dbReference>
<sequence>MNTLKQTIKKQLIILGNGFDLQCGLPTRYQDFFDNEFGINLIAKISFLYDKYLRQKKDISLQEYIKKERANLKKHLKDAIYNNPKKVERILKDYILQSKLTLEELASINLDDKNQIIVENLKTRFNKFNKRNFNPWCKVAIAAFAFIRSKSPIMWNDVETMIYQIVTWILVEHDKSYWKVNKPDDLDAHKYYSTLEDTIEVQLNHDFTQLFNGYDFEDQRALNVDTYQSKFRKVIENCFYSEYSPEQIAFDMLKKLVAFEERFANFISITMQKNQSEYYDIAMRIFKRIIGPNIKNKAICIDVLNFNYSLDMSFATELATNLRPNIDLSISSWSNIHGLANWNKLRTIEAYDKINKIENVKLPKPIFGIDNHDILGKDNNGNIDFDDPRSIFTKSYRLLDNHINDTRTKNFQSDVDVISFYGHSLSQADYSYFESIFDQYDIFNSNVKLEFYYWPGFSKDSTANHEEMAVLAKTEERKTIKKIVRLLTSYGMTLKNEHGENIINKLVLEQRLTVLPNFEIDEI</sequence>
<comment type="caution">
    <text evidence="1">The sequence shown here is derived from an EMBL/GenBank/DDBJ whole genome shotgun (WGS) entry which is preliminary data.</text>
</comment>
<organism evidence="1 2">
    <name type="scientific">Lactobacillus crispatus</name>
    <dbReference type="NCBI Taxonomy" id="47770"/>
    <lineage>
        <taxon>Bacteria</taxon>
        <taxon>Bacillati</taxon>
        <taxon>Bacillota</taxon>
        <taxon>Bacilli</taxon>
        <taxon>Lactobacillales</taxon>
        <taxon>Lactobacillaceae</taxon>
        <taxon>Lactobacillus</taxon>
    </lineage>
</organism>
<evidence type="ECO:0000313" key="1">
    <source>
        <dbReference type="EMBL" id="PJZ16432.1"/>
    </source>
</evidence>
<gene>
    <name evidence="1" type="ORF">BHU41_10240</name>
</gene>
<dbReference type="AlphaFoldDB" id="A0A2M9WM07"/>